<gene>
    <name evidence="1" type="ORF">Tci_030841</name>
</gene>
<proteinExistence type="predicted"/>
<reference evidence="1" key="1">
    <citation type="journal article" date="2019" name="Sci. Rep.">
        <title>Draft genome of Tanacetum cinerariifolium, the natural source of mosquito coil.</title>
        <authorList>
            <person name="Yamashiro T."/>
            <person name="Shiraishi A."/>
            <person name="Satake H."/>
            <person name="Nakayama K."/>
        </authorList>
    </citation>
    <scope>NUCLEOTIDE SEQUENCE</scope>
</reference>
<evidence type="ECO:0008006" key="2">
    <source>
        <dbReference type="Google" id="ProtNLM"/>
    </source>
</evidence>
<comment type="caution">
    <text evidence="1">The sequence shown here is derived from an EMBL/GenBank/DDBJ whole genome shotgun (WGS) entry which is preliminary data.</text>
</comment>
<organism evidence="1">
    <name type="scientific">Tanacetum cinerariifolium</name>
    <name type="common">Dalmatian daisy</name>
    <name type="synonym">Chrysanthemum cinerariifolium</name>
    <dbReference type="NCBI Taxonomy" id="118510"/>
    <lineage>
        <taxon>Eukaryota</taxon>
        <taxon>Viridiplantae</taxon>
        <taxon>Streptophyta</taxon>
        <taxon>Embryophyta</taxon>
        <taxon>Tracheophyta</taxon>
        <taxon>Spermatophyta</taxon>
        <taxon>Magnoliopsida</taxon>
        <taxon>eudicotyledons</taxon>
        <taxon>Gunneridae</taxon>
        <taxon>Pentapetalae</taxon>
        <taxon>asterids</taxon>
        <taxon>campanulids</taxon>
        <taxon>Asterales</taxon>
        <taxon>Asteraceae</taxon>
        <taxon>Asteroideae</taxon>
        <taxon>Anthemideae</taxon>
        <taxon>Anthemidinae</taxon>
        <taxon>Tanacetum</taxon>
    </lineage>
</organism>
<dbReference type="AlphaFoldDB" id="A0A6L2LAN3"/>
<dbReference type="EMBL" id="BKCJ010004073">
    <property type="protein sequence ID" value="GEU58863.1"/>
    <property type="molecule type" value="Genomic_DNA"/>
</dbReference>
<sequence length="187" mass="21613">MATHKDRIENLETEVGSLNESVNIMELGVNEKLSQLEATINRMEKAMITKPEGSGGRSMCTSGLARLEFTKFSGEDPTEWFTRVEQFFQYQGTLNNQKVSMASYHMVGEANQRWQWLSGAYGEEEKEVTWEIFEHELWARFGPIENEDFDEALYLKLSRPALYEISNKNLRLDSEGNSRYVHGRSKK</sequence>
<protein>
    <recommendedName>
        <fullName evidence="2">Retrotransposon gag domain-containing protein</fullName>
    </recommendedName>
</protein>
<accession>A0A6L2LAN3</accession>
<name>A0A6L2LAN3_TANCI</name>
<evidence type="ECO:0000313" key="1">
    <source>
        <dbReference type="EMBL" id="GEU58863.1"/>
    </source>
</evidence>